<evidence type="ECO:0000313" key="1">
    <source>
        <dbReference type="EMBL" id="TWJ32249.1"/>
    </source>
</evidence>
<dbReference type="RefSeq" id="WP_232624984.1">
    <property type="nucleotide sequence ID" value="NZ_AP023438.1"/>
</dbReference>
<dbReference type="AlphaFoldDB" id="A0A562WPM3"/>
<sequence length="178" mass="19456">MLSQHQRDAIVHCLHGIDAHAAAMHNCPGPVLFAWLRETPIESHPGPTARAVTVVPLLVEPARWQNEPDGPVAALRQITEEAHHPSHQATIALQAGHPYKVNALAYLFMYPTIVEQSNGPVETRYIEAVDSDGTVYVLTRLPDTDHGVVVTVDEPDDSETIALLRRLVTLTYPSGANP</sequence>
<proteinExistence type="predicted"/>
<keyword evidence="2" id="KW-1185">Reference proteome</keyword>
<gene>
    <name evidence="1" type="ORF">JD81_05824</name>
</gene>
<name>A0A562WPM3_9ACTN</name>
<dbReference type="Proteomes" id="UP000319728">
    <property type="component" value="Unassembled WGS sequence"/>
</dbReference>
<accession>A0A562WPM3</accession>
<organism evidence="1 2">
    <name type="scientific">Micromonospora sagamiensis</name>
    <dbReference type="NCBI Taxonomy" id="47875"/>
    <lineage>
        <taxon>Bacteria</taxon>
        <taxon>Bacillati</taxon>
        <taxon>Actinomycetota</taxon>
        <taxon>Actinomycetes</taxon>
        <taxon>Micromonosporales</taxon>
        <taxon>Micromonosporaceae</taxon>
        <taxon>Micromonospora</taxon>
    </lineage>
</organism>
<evidence type="ECO:0000313" key="2">
    <source>
        <dbReference type="Proteomes" id="UP000319728"/>
    </source>
</evidence>
<protein>
    <submittedName>
        <fullName evidence="1">Uncharacterized protein</fullName>
    </submittedName>
</protein>
<dbReference type="EMBL" id="VLLP01000001">
    <property type="protein sequence ID" value="TWJ32249.1"/>
    <property type="molecule type" value="Genomic_DNA"/>
</dbReference>
<reference evidence="1 2" key="1">
    <citation type="submission" date="2019-07" db="EMBL/GenBank/DDBJ databases">
        <title>R&amp;d 2014.</title>
        <authorList>
            <person name="Klenk H.-P."/>
        </authorList>
    </citation>
    <scope>NUCLEOTIDE SEQUENCE [LARGE SCALE GENOMIC DNA]</scope>
    <source>
        <strain evidence="1 2">DSM 43912</strain>
    </source>
</reference>
<comment type="caution">
    <text evidence="1">The sequence shown here is derived from an EMBL/GenBank/DDBJ whole genome shotgun (WGS) entry which is preliminary data.</text>
</comment>